<dbReference type="InterPro" id="IPR050602">
    <property type="entry name" value="Malonyl-ACP_OMT"/>
</dbReference>
<dbReference type="Proteomes" id="UP000054976">
    <property type="component" value="Unassembled WGS sequence"/>
</dbReference>
<dbReference type="RefSeq" id="WP_059175849.1">
    <property type="nucleotide sequence ID" value="NZ_BCNO01000001.1"/>
</dbReference>
<dbReference type="InterPro" id="IPR013216">
    <property type="entry name" value="Methyltransf_11"/>
</dbReference>
<organism evidence="4 5">
    <name type="scientific">Thermodesulfovibrio aggregans</name>
    <dbReference type="NCBI Taxonomy" id="86166"/>
    <lineage>
        <taxon>Bacteria</taxon>
        <taxon>Pseudomonadati</taxon>
        <taxon>Nitrospirota</taxon>
        <taxon>Thermodesulfovibrionia</taxon>
        <taxon>Thermodesulfovibrionales</taxon>
        <taxon>Thermodesulfovibrionaceae</taxon>
        <taxon>Thermodesulfovibrio</taxon>
    </lineage>
</organism>
<proteinExistence type="predicted"/>
<evidence type="ECO:0000259" key="3">
    <source>
        <dbReference type="Pfam" id="PF08241"/>
    </source>
</evidence>
<dbReference type="CDD" id="cd02440">
    <property type="entry name" value="AdoMet_MTases"/>
    <property type="match status" value="1"/>
</dbReference>
<evidence type="ECO:0000313" key="5">
    <source>
        <dbReference type="Proteomes" id="UP000054976"/>
    </source>
</evidence>
<dbReference type="Gene3D" id="3.40.50.150">
    <property type="entry name" value="Vaccinia Virus protein VP39"/>
    <property type="match status" value="1"/>
</dbReference>
<keyword evidence="5" id="KW-1185">Reference proteome</keyword>
<evidence type="ECO:0000256" key="2">
    <source>
        <dbReference type="ARBA" id="ARBA00022679"/>
    </source>
</evidence>
<keyword evidence="2 4" id="KW-0808">Transferase</keyword>
<protein>
    <submittedName>
        <fullName evidence="4">Malonyl-CoA O-methyltransferase</fullName>
    </submittedName>
</protein>
<gene>
    <name evidence="4" type="ORF">TAGGR_1568</name>
</gene>
<feature type="domain" description="Methyltransferase type 11" evidence="3">
    <location>
        <begin position="42"/>
        <end position="136"/>
    </location>
</feature>
<dbReference type="EMBL" id="BCNO01000001">
    <property type="protein sequence ID" value="GAQ94388.1"/>
    <property type="molecule type" value="Genomic_DNA"/>
</dbReference>
<dbReference type="AlphaFoldDB" id="A0A0U9HNE1"/>
<comment type="caution">
    <text evidence="4">The sequence shown here is derived from an EMBL/GenBank/DDBJ whole genome shotgun (WGS) entry which is preliminary data.</text>
</comment>
<dbReference type="PANTHER" id="PTHR13090:SF1">
    <property type="entry name" value="ARGININE-HYDROXYLASE NDUFAF5, MITOCHONDRIAL"/>
    <property type="match status" value="1"/>
</dbReference>
<keyword evidence="1 4" id="KW-0489">Methyltransferase</keyword>
<dbReference type="Pfam" id="PF08241">
    <property type="entry name" value="Methyltransf_11"/>
    <property type="match status" value="1"/>
</dbReference>
<sequence length="250" mass="28898">MKPLKFYFDKAVDSYEKIGILQKKIALELLRKIETGKYSCIVEIGSGKGFLSIPLNEILSFEKYIHVDISLEFLKKLKTNLKGKHLFINACAEDIPLKENLADLIVSCSALHWIKEPEKSFIKIFDILKKGGQFYFSIFTSNSLKELKMISEISGFGSVFSLKKAEFYIELIKSLGFSFDYELKVYQEIYNSPKDLLIFHKLTGTNYTESKKFSGKNSFKKFCETYKKLFSNHHGVYATYEVLFIRGKIE</sequence>
<dbReference type="GO" id="GO:0008757">
    <property type="term" value="F:S-adenosylmethionine-dependent methyltransferase activity"/>
    <property type="evidence" value="ECO:0007669"/>
    <property type="project" value="InterPro"/>
</dbReference>
<evidence type="ECO:0000313" key="4">
    <source>
        <dbReference type="EMBL" id="GAQ94388.1"/>
    </source>
</evidence>
<reference evidence="5" key="1">
    <citation type="submission" date="2016-01" db="EMBL/GenBank/DDBJ databases">
        <title>Draft genome sequence of Thermodesulfovibrio aggregans strain TGE-P1.</title>
        <authorList>
            <person name="Sekiguchi Y."/>
            <person name="Ohashi A."/>
            <person name="Matsuura N."/>
            <person name="Tourlousse M.D."/>
        </authorList>
    </citation>
    <scope>NUCLEOTIDE SEQUENCE [LARGE SCALE GENOMIC DNA]</scope>
    <source>
        <strain evidence="5">TGE-P1</strain>
    </source>
</reference>
<dbReference type="GO" id="GO:0032259">
    <property type="term" value="P:methylation"/>
    <property type="evidence" value="ECO:0007669"/>
    <property type="project" value="UniProtKB-KW"/>
</dbReference>
<dbReference type="PANTHER" id="PTHR13090">
    <property type="entry name" value="ARGININE-HYDROXYLASE NDUFAF5, MITOCHONDRIAL"/>
    <property type="match status" value="1"/>
</dbReference>
<dbReference type="STRING" id="86166.TAGGR_1568"/>
<accession>A0A0U9HNE1</accession>
<evidence type="ECO:0000256" key="1">
    <source>
        <dbReference type="ARBA" id="ARBA00022603"/>
    </source>
</evidence>
<dbReference type="SUPFAM" id="SSF53335">
    <property type="entry name" value="S-adenosyl-L-methionine-dependent methyltransferases"/>
    <property type="match status" value="1"/>
</dbReference>
<dbReference type="InterPro" id="IPR029063">
    <property type="entry name" value="SAM-dependent_MTases_sf"/>
</dbReference>
<name>A0A0U9HNE1_9BACT</name>
<dbReference type="OrthoDB" id="9760689at2"/>